<dbReference type="Proteomes" id="UP000216339">
    <property type="component" value="Unassembled WGS sequence"/>
</dbReference>
<dbReference type="InterPro" id="IPR011009">
    <property type="entry name" value="Kinase-like_dom_sf"/>
</dbReference>
<dbReference type="InterPro" id="IPR000719">
    <property type="entry name" value="Prot_kinase_dom"/>
</dbReference>
<dbReference type="GO" id="GO:0004674">
    <property type="term" value="F:protein serine/threonine kinase activity"/>
    <property type="evidence" value="ECO:0007669"/>
    <property type="project" value="TreeGrafter"/>
</dbReference>
<protein>
    <recommendedName>
        <fullName evidence="7">Protein kinase domain-containing protein</fullName>
    </recommendedName>
</protein>
<dbReference type="OrthoDB" id="9813021at2"/>
<dbReference type="EMBL" id="MQWD01000001">
    <property type="protein sequence ID" value="PAP76527.1"/>
    <property type="molecule type" value="Genomic_DNA"/>
</dbReference>
<evidence type="ECO:0000256" key="1">
    <source>
        <dbReference type="ARBA" id="ARBA00022679"/>
    </source>
</evidence>
<dbReference type="PANTHER" id="PTHR43289">
    <property type="entry name" value="MITOGEN-ACTIVATED PROTEIN KINASE KINASE KINASE 20-RELATED"/>
    <property type="match status" value="1"/>
</dbReference>
<evidence type="ECO:0000256" key="4">
    <source>
        <dbReference type="ARBA" id="ARBA00022840"/>
    </source>
</evidence>
<accession>A0A271IZM0</accession>
<dbReference type="GO" id="GO:0005524">
    <property type="term" value="F:ATP binding"/>
    <property type="evidence" value="ECO:0007669"/>
    <property type="project" value="UniProtKB-UniRule"/>
</dbReference>
<evidence type="ECO:0000259" key="7">
    <source>
        <dbReference type="PROSITE" id="PS50011"/>
    </source>
</evidence>
<name>A0A271IZM0_9BACT</name>
<gene>
    <name evidence="8" type="ORF">BSZ37_08775</name>
</gene>
<dbReference type="AlphaFoldDB" id="A0A271IZM0"/>
<dbReference type="PANTHER" id="PTHR43289:SF6">
    <property type="entry name" value="SERINE_THREONINE-PROTEIN KINASE NEKL-3"/>
    <property type="match status" value="1"/>
</dbReference>
<feature type="binding site" evidence="5">
    <location>
        <position position="41"/>
    </location>
    <ligand>
        <name>ATP</name>
        <dbReference type="ChEBI" id="CHEBI:30616"/>
    </ligand>
</feature>
<dbReference type="PROSITE" id="PS00107">
    <property type="entry name" value="PROTEIN_KINASE_ATP"/>
    <property type="match status" value="1"/>
</dbReference>
<keyword evidence="2 5" id="KW-0547">Nucleotide-binding</keyword>
<evidence type="ECO:0000313" key="9">
    <source>
        <dbReference type="Proteomes" id="UP000216339"/>
    </source>
</evidence>
<keyword evidence="3" id="KW-0418">Kinase</keyword>
<evidence type="ECO:0000256" key="5">
    <source>
        <dbReference type="PROSITE-ProRule" id="PRU10141"/>
    </source>
</evidence>
<sequence>MDLRPGTLLGDYRLAARLGQGGMGTVFRAEHVRIGRVVALKVLRDPDLSARFLNEARIQAGLRHPNVATLYDYFECDGRACITMELIEGETLADRLRRGPLPWPEAVAVLRPIVEAVAYLHAHGVIHRDLKSHNVKVTPEGRVTLLDFGIAKELGAQGLTAGDAVPGTPEYLSPEQVRGRPPDARSDVWALGVLLYELLTGDVPFQAPSAFRLFERIARGEYAPPSARVRSVPPEADALVARCLRPDPAARFADAGAVLAALPSARRPDPTPEHALRSGPVRRARRPRPVLTRAHAGWVAAAVAALALVALVGRTLSDGPVAIDPPPAVAEAARPADAVPVGVTIDAVGPPAEVWRGGVRLGQTPLVIDSYVGEPVEVELRRDSAREPVRFETTAGKRAYTVTLPR</sequence>
<dbReference type="SMART" id="SM00220">
    <property type="entry name" value="S_TKc"/>
    <property type="match status" value="1"/>
</dbReference>
<feature type="compositionally biased region" description="Basic and acidic residues" evidence="6">
    <location>
        <begin position="266"/>
        <end position="276"/>
    </location>
</feature>
<dbReference type="Pfam" id="PF00069">
    <property type="entry name" value="Pkinase"/>
    <property type="match status" value="1"/>
</dbReference>
<dbReference type="Gene3D" id="3.30.200.20">
    <property type="entry name" value="Phosphorylase Kinase, domain 1"/>
    <property type="match status" value="1"/>
</dbReference>
<keyword evidence="1" id="KW-0808">Transferase</keyword>
<dbReference type="SUPFAM" id="SSF56112">
    <property type="entry name" value="Protein kinase-like (PK-like)"/>
    <property type="match status" value="1"/>
</dbReference>
<evidence type="ECO:0000256" key="6">
    <source>
        <dbReference type="SAM" id="MobiDB-lite"/>
    </source>
</evidence>
<evidence type="ECO:0000256" key="2">
    <source>
        <dbReference type="ARBA" id="ARBA00022741"/>
    </source>
</evidence>
<feature type="domain" description="Protein kinase" evidence="7">
    <location>
        <begin position="12"/>
        <end position="265"/>
    </location>
</feature>
<reference evidence="8 9" key="1">
    <citation type="submission" date="2016-11" db="EMBL/GenBank/DDBJ databases">
        <title>Study of marine rhodopsin-containing bacteria.</title>
        <authorList>
            <person name="Yoshizawa S."/>
            <person name="Kumagai Y."/>
            <person name="Kogure K."/>
        </authorList>
    </citation>
    <scope>NUCLEOTIDE SEQUENCE [LARGE SCALE GENOMIC DNA]</scope>
    <source>
        <strain evidence="8 9">SAORIC-28</strain>
    </source>
</reference>
<keyword evidence="9" id="KW-1185">Reference proteome</keyword>
<comment type="caution">
    <text evidence="8">The sequence shown here is derived from an EMBL/GenBank/DDBJ whole genome shotgun (WGS) entry which is preliminary data.</text>
</comment>
<proteinExistence type="predicted"/>
<dbReference type="CDD" id="cd14014">
    <property type="entry name" value="STKc_PknB_like"/>
    <property type="match status" value="1"/>
</dbReference>
<dbReference type="InterPro" id="IPR017441">
    <property type="entry name" value="Protein_kinase_ATP_BS"/>
</dbReference>
<evidence type="ECO:0000256" key="3">
    <source>
        <dbReference type="ARBA" id="ARBA00022777"/>
    </source>
</evidence>
<keyword evidence="4 5" id="KW-0067">ATP-binding</keyword>
<dbReference type="PROSITE" id="PS50011">
    <property type="entry name" value="PROTEIN_KINASE_DOM"/>
    <property type="match status" value="1"/>
</dbReference>
<dbReference type="RefSeq" id="WP_095510184.1">
    <property type="nucleotide sequence ID" value="NZ_MQWD01000001.1"/>
</dbReference>
<organism evidence="8 9">
    <name type="scientific">Rubrivirga marina</name>
    <dbReference type="NCBI Taxonomy" id="1196024"/>
    <lineage>
        <taxon>Bacteria</taxon>
        <taxon>Pseudomonadati</taxon>
        <taxon>Rhodothermota</taxon>
        <taxon>Rhodothermia</taxon>
        <taxon>Rhodothermales</taxon>
        <taxon>Rubricoccaceae</taxon>
        <taxon>Rubrivirga</taxon>
    </lineage>
</organism>
<feature type="region of interest" description="Disordered" evidence="6">
    <location>
        <begin position="264"/>
        <end position="287"/>
    </location>
</feature>
<dbReference type="Gene3D" id="1.10.510.10">
    <property type="entry name" value="Transferase(Phosphotransferase) domain 1"/>
    <property type="match status" value="1"/>
</dbReference>
<evidence type="ECO:0000313" key="8">
    <source>
        <dbReference type="EMBL" id="PAP76527.1"/>
    </source>
</evidence>